<dbReference type="GO" id="GO:0072527">
    <property type="term" value="P:pyrimidine-containing compound metabolic process"/>
    <property type="evidence" value="ECO:0007669"/>
    <property type="project" value="UniProtKB-ARBA"/>
</dbReference>
<dbReference type="GO" id="GO:0042802">
    <property type="term" value="F:identical protein binding"/>
    <property type="evidence" value="ECO:0007669"/>
    <property type="project" value="UniProtKB-ARBA"/>
</dbReference>
<dbReference type="GO" id="GO:0008270">
    <property type="term" value="F:zinc ion binding"/>
    <property type="evidence" value="ECO:0007669"/>
    <property type="project" value="UniProtKB-UniRule"/>
</dbReference>
<dbReference type="Proteomes" id="UP000001070">
    <property type="component" value="Unassembled WGS sequence"/>
</dbReference>
<evidence type="ECO:0000313" key="14">
    <source>
        <dbReference type="EMBL" id="EDW03929.1"/>
    </source>
</evidence>
<proteinExistence type="inferred from homology"/>
<dbReference type="CDD" id="cd01283">
    <property type="entry name" value="cytidine_deaminase"/>
    <property type="match status" value="1"/>
</dbReference>
<name>B4JB37_DROGR</name>
<evidence type="ECO:0000256" key="1">
    <source>
        <dbReference type="ARBA" id="ARBA00001947"/>
    </source>
</evidence>
<dbReference type="FunCoup" id="B4JB37">
    <property type="interactions" value="137"/>
</dbReference>
<dbReference type="eggNOG" id="KOG0833">
    <property type="taxonomic scope" value="Eukaryota"/>
</dbReference>
<dbReference type="InterPro" id="IPR002125">
    <property type="entry name" value="CMP_dCMP_dom"/>
</dbReference>
<evidence type="ECO:0000256" key="6">
    <source>
        <dbReference type="ARBA" id="ARBA00022801"/>
    </source>
</evidence>
<keyword evidence="7 11" id="KW-0862">Zinc</keyword>
<dbReference type="OMA" id="QQVFTGC"/>
<dbReference type="EC" id="3.5.4.5" evidence="4 12"/>
<evidence type="ECO:0000256" key="11">
    <source>
        <dbReference type="PIRSR" id="PIRSR606262-3"/>
    </source>
</evidence>
<organism evidence="15">
    <name type="scientific">Drosophila grimshawi</name>
    <name type="common">Hawaiian fruit fly</name>
    <name type="synonym">Idiomyia grimshawi</name>
    <dbReference type="NCBI Taxonomy" id="7222"/>
    <lineage>
        <taxon>Eukaryota</taxon>
        <taxon>Metazoa</taxon>
        <taxon>Ecdysozoa</taxon>
        <taxon>Arthropoda</taxon>
        <taxon>Hexapoda</taxon>
        <taxon>Insecta</taxon>
        <taxon>Pterygota</taxon>
        <taxon>Neoptera</taxon>
        <taxon>Endopterygota</taxon>
        <taxon>Diptera</taxon>
        <taxon>Brachycera</taxon>
        <taxon>Muscomorpha</taxon>
        <taxon>Ephydroidea</taxon>
        <taxon>Drosophilidae</taxon>
        <taxon>Drosophila</taxon>
        <taxon>Hawaiian Drosophila</taxon>
    </lineage>
</organism>
<feature type="binding site" evidence="11">
    <location>
        <position position="113"/>
    </location>
    <ligand>
        <name>Zn(2+)</name>
        <dbReference type="ChEBI" id="CHEBI:29105"/>
        <note>catalytic</note>
    </ligand>
</feature>
<dbReference type="InterPro" id="IPR016192">
    <property type="entry name" value="APOBEC/CMP_deaminase_Zn-bd"/>
</dbReference>
<dbReference type="PANTHER" id="PTHR11644">
    <property type="entry name" value="CYTIDINE DEAMINASE"/>
    <property type="match status" value="1"/>
</dbReference>
<keyword evidence="6 12" id="KW-0378">Hydrolase</keyword>
<comment type="function">
    <text evidence="2 12">This enzyme scavenges exogenous and endogenous cytidine and 2'-deoxycytidine for UMP synthesis.</text>
</comment>
<accession>B4JB37</accession>
<comment type="cofactor">
    <cofactor evidence="1 11 12">
        <name>Zn(2+)</name>
        <dbReference type="ChEBI" id="CHEBI:29105"/>
    </cofactor>
</comment>
<dbReference type="FunFam" id="3.40.140.10:FF:000008">
    <property type="entry name" value="Cytidine deaminase"/>
    <property type="match status" value="1"/>
</dbReference>
<dbReference type="NCBIfam" id="TIGR01354">
    <property type="entry name" value="cyt_deam_tetra"/>
    <property type="match status" value="1"/>
</dbReference>
<evidence type="ECO:0000256" key="7">
    <source>
        <dbReference type="ARBA" id="ARBA00022833"/>
    </source>
</evidence>
<evidence type="ECO:0000256" key="3">
    <source>
        <dbReference type="ARBA" id="ARBA00006576"/>
    </source>
</evidence>
<dbReference type="EMBL" id="CH916368">
    <property type="protein sequence ID" value="EDW03929.1"/>
    <property type="molecule type" value="Genomic_DNA"/>
</dbReference>
<dbReference type="InterPro" id="IPR050202">
    <property type="entry name" value="Cyt/Deoxycyt_deaminase"/>
</dbReference>
<evidence type="ECO:0000259" key="13">
    <source>
        <dbReference type="PROSITE" id="PS51747"/>
    </source>
</evidence>
<dbReference type="STRING" id="7222.B4JB37"/>
<comment type="catalytic activity">
    <reaction evidence="9 12">
        <text>cytidine + H2O + H(+) = uridine + NH4(+)</text>
        <dbReference type="Rhea" id="RHEA:16069"/>
        <dbReference type="ChEBI" id="CHEBI:15377"/>
        <dbReference type="ChEBI" id="CHEBI:15378"/>
        <dbReference type="ChEBI" id="CHEBI:16704"/>
        <dbReference type="ChEBI" id="CHEBI:17562"/>
        <dbReference type="ChEBI" id="CHEBI:28938"/>
        <dbReference type="EC" id="3.5.4.5"/>
    </reaction>
</comment>
<dbReference type="GO" id="GO:0005829">
    <property type="term" value="C:cytosol"/>
    <property type="evidence" value="ECO:0007669"/>
    <property type="project" value="TreeGrafter"/>
</dbReference>
<dbReference type="PANTHER" id="PTHR11644:SF2">
    <property type="entry name" value="CYTIDINE DEAMINASE"/>
    <property type="match status" value="1"/>
</dbReference>
<evidence type="ECO:0000256" key="5">
    <source>
        <dbReference type="ARBA" id="ARBA00022723"/>
    </source>
</evidence>
<dbReference type="InterPro" id="IPR016193">
    <property type="entry name" value="Cytidine_deaminase-like"/>
</dbReference>
<dbReference type="InParanoid" id="B4JB37"/>
<dbReference type="SUPFAM" id="SSF53927">
    <property type="entry name" value="Cytidine deaminase-like"/>
    <property type="match status" value="1"/>
</dbReference>
<dbReference type="AlphaFoldDB" id="B4JB37"/>
<feature type="binding site" evidence="11">
    <location>
        <position position="116"/>
    </location>
    <ligand>
        <name>Zn(2+)</name>
        <dbReference type="ChEBI" id="CHEBI:29105"/>
        <note>catalytic</note>
    </ligand>
</feature>
<dbReference type="OrthoDB" id="414540at2759"/>
<sequence>MSDLMKGLAQPEVKETVVEYGTLDTANKELLLAAHLVRQRAYAPYSHFKVGSAFRTSPTTNRIFTGCNVENAAFTPTSCAERTALTKAVSEGYQQFAAGAVVAYKPDVFVSPCGVCRQFIREFAGSTDIPIYIAQARDERSPEVPFASEDPVLCTSIFNLLPNSFHAY</sequence>
<keyword evidence="5 11" id="KW-0479">Metal-binding</keyword>
<dbReference type="Pfam" id="PF00383">
    <property type="entry name" value="dCMP_cyt_deam_1"/>
    <property type="match status" value="1"/>
</dbReference>
<dbReference type="HOGENOM" id="CLU_097262_2_0_1"/>
<evidence type="ECO:0000256" key="9">
    <source>
        <dbReference type="ARBA" id="ARBA00049558"/>
    </source>
</evidence>
<dbReference type="InterPro" id="IPR006262">
    <property type="entry name" value="Cyt_deam_tetra"/>
</dbReference>
<evidence type="ECO:0000313" key="15">
    <source>
        <dbReference type="Proteomes" id="UP000001070"/>
    </source>
</evidence>
<evidence type="ECO:0000256" key="8">
    <source>
        <dbReference type="ARBA" id="ARBA00032005"/>
    </source>
</evidence>
<dbReference type="PROSITE" id="PS00903">
    <property type="entry name" value="CYT_DCMP_DEAMINASES_1"/>
    <property type="match status" value="1"/>
</dbReference>
<dbReference type="KEGG" id="dgr:6561672"/>
<evidence type="ECO:0000256" key="10">
    <source>
        <dbReference type="PIRSR" id="PIRSR606262-1"/>
    </source>
</evidence>
<comment type="catalytic activity">
    <reaction evidence="12">
        <text>2'-deoxycytidine + H2O + H(+) = 2'-deoxyuridine + NH4(+)</text>
        <dbReference type="Rhea" id="RHEA:13433"/>
        <dbReference type="ChEBI" id="CHEBI:15377"/>
        <dbReference type="ChEBI" id="CHEBI:15378"/>
        <dbReference type="ChEBI" id="CHEBI:15698"/>
        <dbReference type="ChEBI" id="CHEBI:16450"/>
        <dbReference type="ChEBI" id="CHEBI:28938"/>
        <dbReference type="EC" id="3.5.4.5"/>
    </reaction>
</comment>
<dbReference type="NCBIfam" id="NF004064">
    <property type="entry name" value="PRK05578.1"/>
    <property type="match status" value="1"/>
</dbReference>
<dbReference type="PROSITE" id="PS51747">
    <property type="entry name" value="CYT_DCMP_DEAMINASES_2"/>
    <property type="match status" value="1"/>
</dbReference>
<evidence type="ECO:0000256" key="2">
    <source>
        <dbReference type="ARBA" id="ARBA00003949"/>
    </source>
</evidence>
<feature type="binding site" evidence="11">
    <location>
        <position position="79"/>
    </location>
    <ligand>
        <name>Zn(2+)</name>
        <dbReference type="ChEBI" id="CHEBI:29105"/>
        <note>catalytic</note>
    </ligand>
</feature>
<feature type="domain" description="CMP/dCMP-type deaminase" evidence="13">
    <location>
        <begin position="25"/>
        <end position="143"/>
    </location>
</feature>
<dbReference type="PhylomeDB" id="B4JB37"/>
<reference evidence="14 15" key="1">
    <citation type="journal article" date="2007" name="Nature">
        <title>Evolution of genes and genomes on the Drosophila phylogeny.</title>
        <authorList>
            <consortium name="Drosophila 12 Genomes Consortium"/>
            <person name="Clark A.G."/>
            <person name="Eisen M.B."/>
            <person name="Smith D.R."/>
            <person name="Bergman C.M."/>
            <person name="Oliver B."/>
            <person name="Markow T.A."/>
            <person name="Kaufman T.C."/>
            <person name="Kellis M."/>
            <person name="Gelbart W."/>
            <person name="Iyer V.N."/>
            <person name="Pollard D.A."/>
            <person name="Sackton T.B."/>
            <person name="Larracuente A.M."/>
            <person name="Singh N.D."/>
            <person name="Abad J.P."/>
            <person name="Abt D.N."/>
            <person name="Adryan B."/>
            <person name="Aguade M."/>
            <person name="Akashi H."/>
            <person name="Anderson W.W."/>
            <person name="Aquadro C.F."/>
            <person name="Ardell D.H."/>
            <person name="Arguello R."/>
            <person name="Artieri C.G."/>
            <person name="Barbash D.A."/>
            <person name="Barker D."/>
            <person name="Barsanti P."/>
            <person name="Batterham P."/>
            <person name="Batzoglou S."/>
            <person name="Begun D."/>
            <person name="Bhutkar A."/>
            <person name="Blanco E."/>
            <person name="Bosak S.A."/>
            <person name="Bradley R.K."/>
            <person name="Brand A.D."/>
            <person name="Brent M.R."/>
            <person name="Brooks A.N."/>
            <person name="Brown R.H."/>
            <person name="Butlin R.K."/>
            <person name="Caggese C."/>
            <person name="Calvi B.R."/>
            <person name="Bernardo de Carvalho A."/>
            <person name="Caspi A."/>
            <person name="Castrezana S."/>
            <person name="Celniker S.E."/>
            <person name="Chang J.L."/>
            <person name="Chapple C."/>
            <person name="Chatterji S."/>
            <person name="Chinwalla A."/>
            <person name="Civetta A."/>
            <person name="Clifton S.W."/>
            <person name="Comeron J.M."/>
            <person name="Costello J.C."/>
            <person name="Coyne J.A."/>
            <person name="Daub J."/>
            <person name="David R.G."/>
            <person name="Delcher A.L."/>
            <person name="Delehaunty K."/>
            <person name="Do C.B."/>
            <person name="Ebling H."/>
            <person name="Edwards K."/>
            <person name="Eickbush T."/>
            <person name="Evans J.D."/>
            <person name="Filipski A."/>
            <person name="Findeiss S."/>
            <person name="Freyhult E."/>
            <person name="Fulton L."/>
            <person name="Fulton R."/>
            <person name="Garcia A.C."/>
            <person name="Gardiner A."/>
            <person name="Garfield D.A."/>
            <person name="Garvin B.E."/>
            <person name="Gibson G."/>
            <person name="Gilbert D."/>
            <person name="Gnerre S."/>
            <person name="Godfrey J."/>
            <person name="Good R."/>
            <person name="Gotea V."/>
            <person name="Gravely B."/>
            <person name="Greenberg A.J."/>
            <person name="Griffiths-Jones S."/>
            <person name="Gross S."/>
            <person name="Guigo R."/>
            <person name="Gustafson E.A."/>
            <person name="Haerty W."/>
            <person name="Hahn M.W."/>
            <person name="Halligan D.L."/>
            <person name="Halpern A.L."/>
            <person name="Halter G.M."/>
            <person name="Han M.V."/>
            <person name="Heger A."/>
            <person name="Hillier L."/>
            <person name="Hinrichs A.S."/>
            <person name="Holmes I."/>
            <person name="Hoskins R.A."/>
            <person name="Hubisz M.J."/>
            <person name="Hultmark D."/>
            <person name="Huntley M.A."/>
            <person name="Jaffe D.B."/>
            <person name="Jagadeeshan S."/>
            <person name="Jeck W.R."/>
            <person name="Johnson J."/>
            <person name="Jones C.D."/>
            <person name="Jordan W.C."/>
            <person name="Karpen G.H."/>
            <person name="Kataoka E."/>
            <person name="Keightley P.D."/>
            <person name="Kheradpour P."/>
            <person name="Kirkness E.F."/>
            <person name="Koerich L.B."/>
            <person name="Kristiansen K."/>
            <person name="Kudrna D."/>
            <person name="Kulathinal R.J."/>
            <person name="Kumar S."/>
            <person name="Kwok R."/>
            <person name="Lander E."/>
            <person name="Langley C.H."/>
            <person name="Lapoint R."/>
            <person name="Lazzaro B.P."/>
            <person name="Lee S.J."/>
            <person name="Levesque L."/>
            <person name="Li R."/>
            <person name="Lin C.F."/>
            <person name="Lin M.F."/>
            <person name="Lindblad-Toh K."/>
            <person name="Llopart A."/>
            <person name="Long M."/>
            <person name="Low L."/>
            <person name="Lozovsky E."/>
            <person name="Lu J."/>
            <person name="Luo M."/>
            <person name="Machado C.A."/>
            <person name="Makalowski W."/>
            <person name="Marzo M."/>
            <person name="Matsuda M."/>
            <person name="Matzkin L."/>
            <person name="McAllister B."/>
            <person name="McBride C.S."/>
            <person name="McKernan B."/>
            <person name="McKernan K."/>
            <person name="Mendez-Lago M."/>
            <person name="Minx P."/>
            <person name="Mollenhauer M.U."/>
            <person name="Montooth K."/>
            <person name="Mount S.M."/>
            <person name="Mu X."/>
            <person name="Myers E."/>
            <person name="Negre B."/>
            <person name="Newfeld S."/>
            <person name="Nielsen R."/>
            <person name="Noor M.A."/>
            <person name="O'Grady P."/>
            <person name="Pachter L."/>
            <person name="Papaceit M."/>
            <person name="Parisi M.J."/>
            <person name="Parisi M."/>
            <person name="Parts L."/>
            <person name="Pedersen J.S."/>
            <person name="Pesole G."/>
            <person name="Phillippy A.M."/>
            <person name="Ponting C.P."/>
            <person name="Pop M."/>
            <person name="Porcelli D."/>
            <person name="Powell J.R."/>
            <person name="Prohaska S."/>
            <person name="Pruitt K."/>
            <person name="Puig M."/>
            <person name="Quesneville H."/>
            <person name="Ram K.R."/>
            <person name="Rand D."/>
            <person name="Rasmussen M.D."/>
            <person name="Reed L.K."/>
            <person name="Reenan R."/>
            <person name="Reily A."/>
            <person name="Remington K.A."/>
            <person name="Rieger T.T."/>
            <person name="Ritchie M.G."/>
            <person name="Robin C."/>
            <person name="Rogers Y.H."/>
            <person name="Rohde C."/>
            <person name="Rozas J."/>
            <person name="Rubenfield M.J."/>
            <person name="Ruiz A."/>
            <person name="Russo S."/>
            <person name="Salzberg S.L."/>
            <person name="Sanchez-Gracia A."/>
            <person name="Saranga D.J."/>
            <person name="Sato H."/>
            <person name="Schaeffer S.W."/>
            <person name="Schatz M.C."/>
            <person name="Schlenke T."/>
            <person name="Schwartz R."/>
            <person name="Segarra C."/>
            <person name="Singh R.S."/>
            <person name="Sirot L."/>
            <person name="Sirota M."/>
            <person name="Sisneros N.B."/>
            <person name="Smith C.D."/>
            <person name="Smith T.F."/>
            <person name="Spieth J."/>
            <person name="Stage D.E."/>
            <person name="Stark A."/>
            <person name="Stephan W."/>
            <person name="Strausberg R.L."/>
            <person name="Strempel S."/>
            <person name="Sturgill D."/>
            <person name="Sutton G."/>
            <person name="Sutton G.G."/>
            <person name="Tao W."/>
            <person name="Teichmann S."/>
            <person name="Tobari Y.N."/>
            <person name="Tomimura Y."/>
            <person name="Tsolas J.M."/>
            <person name="Valente V.L."/>
            <person name="Venter E."/>
            <person name="Venter J.C."/>
            <person name="Vicario S."/>
            <person name="Vieira F.G."/>
            <person name="Vilella A.J."/>
            <person name="Villasante A."/>
            <person name="Walenz B."/>
            <person name="Wang J."/>
            <person name="Wasserman M."/>
            <person name="Watts T."/>
            <person name="Wilson D."/>
            <person name="Wilson R.K."/>
            <person name="Wing R.A."/>
            <person name="Wolfner M.F."/>
            <person name="Wong A."/>
            <person name="Wong G.K."/>
            <person name="Wu C.I."/>
            <person name="Wu G."/>
            <person name="Yamamoto D."/>
            <person name="Yang H.P."/>
            <person name="Yang S.P."/>
            <person name="Yorke J.A."/>
            <person name="Yoshida K."/>
            <person name="Zdobnov E."/>
            <person name="Zhang P."/>
            <person name="Zhang Y."/>
            <person name="Zimin A.V."/>
            <person name="Baldwin J."/>
            <person name="Abdouelleil A."/>
            <person name="Abdulkadir J."/>
            <person name="Abebe A."/>
            <person name="Abera B."/>
            <person name="Abreu J."/>
            <person name="Acer S.C."/>
            <person name="Aftuck L."/>
            <person name="Alexander A."/>
            <person name="An P."/>
            <person name="Anderson E."/>
            <person name="Anderson S."/>
            <person name="Arachi H."/>
            <person name="Azer M."/>
            <person name="Bachantsang P."/>
            <person name="Barry A."/>
            <person name="Bayul T."/>
            <person name="Berlin A."/>
            <person name="Bessette D."/>
            <person name="Bloom T."/>
            <person name="Blye J."/>
            <person name="Boguslavskiy L."/>
            <person name="Bonnet C."/>
            <person name="Boukhgalter B."/>
            <person name="Bourzgui I."/>
            <person name="Brown A."/>
            <person name="Cahill P."/>
            <person name="Channer S."/>
            <person name="Cheshatsang Y."/>
            <person name="Chuda L."/>
            <person name="Citroen M."/>
            <person name="Collymore A."/>
            <person name="Cooke P."/>
            <person name="Costello M."/>
            <person name="D'Aco K."/>
            <person name="Daza R."/>
            <person name="De Haan G."/>
            <person name="DeGray S."/>
            <person name="DeMaso C."/>
            <person name="Dhargay N."/>
            <person name="Dooley K."/>
            <person name="Dooley E."/>
            <person name="Doricent M."/>
            <person name="Dorje P."/>
            <person name="Dorjee K."/>
            <person name="Dupes A."/>
            <person name="Elong R."/>
            <person name="Falk J."/>
            <person name="Farina A."/>
            <person name="Faro S."/>
            <person name="Ferguson D."/>
            <person name="Fisher S."/>
            <person name="Foley C.D."/>
            <person name="Franke A."/>
            <person name="Friedrich D."/>
            <person name="Gadbois L."/>
            <person name="Gearin G."/>
            <person name="Gearin C.R."/>
            <person name="Giannoukos G."/>
            <person name="Goode T."/>
            <person name="Graham J."/>
            <person name="Grandbois E."/>
            <person name="Grewal S."/>
            <person name="Gyaltsen K."/>
            <person name="Hafez N."/>
            <person name="Hagos B."/>
            <person name="Hall J."/>
            <person name="Henson C."/>
            <person name="Hollinger A."/>
            <person name="Honan T."/>
            <person name="Huard M.D."/>
            <person name="Hughes L."/>
            <person name="Hurhula B."/>
            <person name="Husby M.E."/>
            <person name="Kamat A."/>
            <person name="Kanga B."/>
            <person name="Kashin S."/>
            <person name="Khazanovich D."/>
            <person name="Kisner P."/>
            <person name="Lance K."/>
            <person name="Lara M."/>
            <person name="Lee W."/>
            <person name="Lennon N."/>
            <person name="Letendre F."/>
            <person name="LeVine R."/>
            <person name="Lipovsky A."/>
            <person name="Liu X."/>
            <person name="Liu J."/>
            <person name="Liu S."/>
            <person name="Lokyitsang T."/>
            <person name="Lokyitsang Y."/>
            <person name="Lubonja R."/>
            <person name="Lui A."/>
            <person name="MacDonald P."/>
            <person name="Magnisalis V."/>
            <person name="Maru K."/>
            <person name="Matthews C."/>
            <person name="McCusker W."/>
            <person name="McDonough S."/>
            <person name="Mehta T."/>
            <person name="Meldrim J."/>
            <person name="Meneus L."/>
            <person name="Mihai O."/>
            <person name="Mihalev A."/>
            <person name="Mihova T."/>
            <person name="Mittelman R."/>
            <person name="Mlenga V."/>
            <person name="Montmayeur A."/>
            <person name="Mulrain L."/>
            <person name="Navidi A."/>
            <person name="Naylor J."/>
            <person name="Negash T."/>
            <person name="Nguyen T."/>
            <person name="Nguyen N."/>
            <person name="Nicol R."/>
            <person name="Norbu C."/>
            <person name="Norbu N."/>
            <person name="Novod N."/>
            <person name="O'Neill B."/>
            <person name="Osman S."/>
            <person name="Markiewicz E."/>
            <person name="Oyono O.L."/>
            <person name="Patti C."/>
            <person name="Phunkhang P."/>
            <person name="Pierre F."/>
            <person name="Priest M."/>
            <person name="Raghuraman S."/>
            <person name="Rege F."/>
            <person name="Reyes R."/>
            <person name="Rise C."/>
            <person name="Rogov P."/>
            <person name="Ross K."/>
            <person name="Ryan E."/>
            <person name="Settipalli S."/>
            <person name="Shea T."/>
            <person name="Sherpa N."/>
            <person name="Shi L."/>
            <person name="Shih D."/>
            <person name="Sparrow T."/>
            <person name="Spaulding J."/>
            <person name="Stalker J."/>
            <person name="Stange-Thomann N."/>
            <person name="Stavropoulos S."/>
            <person name="Stone C."/>
            <person name="Strader C."/>
            <person name="Tesfaye S."/>
            <person name="Thomson T."/>
            <person name="Thoulutsang Y."/>
            <person name="Thoulutsang D."/>
            <person name="Topham K."/>
            <person name="Topping I."/>
            <person name="Tsamla T."/>
            <person name="Vassiliev H."/>
            <person name="Vo A."/>
            <person name="Wangchuk T."/>
            <person name="Wangdi T."/>
            <person name="Weiand M."/>
            <person name="Wilkinson J."/>
            <person name="Wilson A."/>
            <person name="Yadav S."/>
            <person name="Young G."/>
            <person name="Yu Q."/>
            <person name="Zembek L."/>
            <person name="Zhong D."/>
            <person name="Zimmer A."/>
            <person name="Zwirko Z."/>
            <person name="Jaffe D.B."/>
            <person name="Alvarez P."/>
            <person name="Brockman W."/>
            <person name="Butler J."/>
            <person name="Chin C."/>
            <person name="Gnerre S."/>
            <person name="Grabherr M."/>
            <person name="Kleber M."/>
            <person name="Mauceli E."/>
            <person name="MacCallum I."/>
        </authorList>
    </citation>
    <scope>NUCLEOTIDE SEQUENCE [LARGE SCALE GENOMIC DNA]</scope>
    <source>
        <strain evidence="15">Tucson 15287-2541.00</strain>
    </source>
</reference>
<protein>
    <recommendedName>
        <fullName evidence="4 12">Cytidine deaminase</fullName>
        <ecNumber evidence="4 12">3.5.4.5</ecNumber>
    </recommendedName>
    <alternativeName>
        <fullName evidence="8 12">Cytidine aminohydrolase</fullName>
    </alternativeName>
</protein>
<feature type="active site" description="Proton donor" evidence="10">
    <location>
        <position position="81"/>
    </location>
</feature>
<dbReference type="GO" id="GO:0055086">
    <property type="term" value="P:nucleobase-containing small molecule metabolic process"/>
    <property type="evidence" value="ECO:0007669"/>
    <property type="project" value="UniProtKB-ARBA"/>
</dbReference>
<evidence type="ECO:0000256" key="4">
    <source>
        <dbReference type="ARBA" id="ARBA00012783"/>
    </source>
</evidence>
<keyword evidence="15" id="KW-1185">Reference proteome</keyword>
<dbReference type="SMR" id="B4JB37"/>
<dbReference type="GO" id="GO:0004126">
    <property type="term" value="F:cytidine deaminase activity"/>
    <property type="evidence" value="ECO:0007669"/>
    <property type="project" value="UniProtKB-UniRule"/>
</dbReference>
<dbReference type="Gene3D" id="3.40.140.10">
    <property type="entry name" value="Cytidine Deaminase, domain 2"/>
    <property type="match status" value="1"/>
</dbReference>
<comment type="similarity">
    <text evidence="3 12">Belongs to the cytidine and deoxycytidylate deaminase family.</text>
</comment>
<gene>
    <name evidence="14" type="primary">Dgri\GH11514</name>
    <name evidence="14" type="ORF">Dgri_GH11514</name>
</gene>
<evidence type="ECO:0000256" key="12">
    <source>
        <dbReference type="RuleBase" id="RU364006"/>
    </source>
</evidence>